<evidence type="ECO:0000259" key="4">
    <source>
        <dbReference type="Pfam" id="PF00135"/>
    </source>
</evidence>
<evidence type="ECO:0000256" key="1">
    <source>
        <dbReference type="ARBA" id="ARBA00005964"/>
    </source>
</evidence>
<dbReference type="PANTHER" id="PTHR43142:SF8">
    <property type="entry name" value="CARBOXYLIC ESTER HYDROLASE"/>
    <property type="match status" value="1"/>
</dbReference>
<organism evidence="5 6">
    <name type="scientific">Phialocephala subalpina</name>
    <dbReference type="NCBI Taxonomy" id="576137"/>
    <lineage>
        <taxon>Eukaryota</taxon>
        <taxon>Fungi</taxon>
        <taxon>Dikarya</taxon>
        <taxon>Ascomycota</taxon>
        <taxon>Pezizomycotina</taxon>
        <taxon>Leotiomycetes</taxon>
        <taxon>Helotiales</taxon>
        <taxon>Mollisiaceae</taxon>
        <taxon>Phialocephala</taxon>
        <taxon>Phialocephala fortinii species complex</taxon>
    </lineage>
</organism>
<dbReference type="Proteomes" id="UP000184330">
    <property type="component" value="Unassembled WGS sequence"/>
</dbReference>
<dbReference type="PANTHER" id="PTHR43142">
    <property type="entry name" value="CARBOXYLIC ESTER HYDROLASE"/>
    <property type="match status" value="1"/>
</dbReference>
<proteinExistence type="inferred from homology"/>
<evidence type="ECO:0000313" key="6">
    <source>
        <dbReference type="Proteomes" id="UP000184330"/>
    </source>
</evidence>
<feature type="domain" description="Carboxylesterase type B" evidence="4">
    <location>
        <begin position="19"/>
        <end position="509"/>
    </location>
</feature>
<name>A0A1L7XT00_9HELO</name>
<dbReference type="OrthoDB" id="6846267at2759"/>
<dbReference type="EC" id="3.1.1.-" evidence="3"/>
<dbReference type="Gene3D" id="3.40.50.1820">
    <property type="entry name" value="alpha/beta hydrolase"/>
    <property type="match status" value="1"/>
</dbReference>
<dbReference type="InterPro" id="IPR002018">
    <property type="entry name" value="CarbesteraseB"/>
</dbReference>
<dbReference type="EMBL" id="FJOG01000051">
    <property type="protein sequence ID" value="CZR68150.1"/>
    <property type="molecule type" value="Genomic_DNA"/>
</dbReference>
<dbReference type="STRING" id="576137.A0A1L7XT00"/>
<keyword evidence="2 3" id="KW-0378">Hydrolase</keyword>
<dbReference type="SUPFAM" id="SSF53474">
    <property type="entry name" value="alpha/beta-Hydrolases"/>
    <property type="match status" value="1"/>
</dbReference>
<evidence type="ECO:0000313" key="5">
    <source>
        <dbReference type="EMBL" id="CZR68150.1"/>
    </source>
</evidence>
<comment type="similarity">
    <text evidence="1 3">Belongs to the type-B carboxylesterase/lipase family.</text>
</comment>
<dbReference type="Pfam" id="PF00135">
    <property type="entry name" value="COesterase"/>
    <property type="match status" value="1"/>
</dbReference>
<dbReference type="AlphaFoldDB" id="A0A1L7XT00"/>
<sequence length="548" mass="62094">MGNTVSYNTTDYVLDLGQKGRIKGIQSDNKSRRYAGVPYALPPVGNHRWRKPRPLPATFSYTGDEGQPFDATQFRPVCPQKGFHVAESDGTDTFSEDCLIVNIWTPVERFPQGSITSVDGESKRKKWPVYLWIHGGWFQMGDPSQDVSMNPTELISTGKLNAIVVAIGYRLNVFGFLAGKALVEESGGESAGNFGLWDQRLAIEWVRDNIEAFGGDAGNITLAGRSAGAYSVHAQVLHEFRRPAEEGTSEPFHRFFMCSNTIPAQPKTIEESEPQFNELCEYFNISETLSALEKLDELRKLSFKELLAAIEHLKNHTFRPITDDLFIHSGMVEYQNDGRFAEEFKRRKMKILIGEVLNEETLYATYNSPTEGNLESLRLQISNYYAPATTDRILNSRHYPLPETDDVEEWRALFGRIISDGQVRAPSRALVDTLVKHGVEIEDIWRYRIAYRLSFITEKVAPKSFGVSHAMDRPFWNFSIMHGPTPKERKLLEDWISILVAFVNDSSYHHGTSSIEEMKLATPECTVEVEKDSRWRELVDLGAIFASD</sequence>
<keyword evidence="6" id="KW-1185">Reference proteome</keyword>
<evidence type="ECO:0000256" key="2">
    <source>
        <dbReference type="ARBA" id="ARBA00022801"/>
    </source>
</evidence>
<reference evidence="5 6" key="1">
    <citation type="submission" date="2016-03" db="EMBL/GenBank/DDBJ databases">
        <authorList>
            <person name="Ploux O."/>
        </authorList>
    </citation>
    <scope>NUCLEOTIDE SEQUENCE [LARGE SCALE GENOMIC DNA]</scope>
    <source>
        <strain evidence="5 6">UAMH 11012</strain>
    </source>
</reference>
<gene>
    <name evidence="5" type="ORF">PAC_18049</name>
</gene>
<dbReference type="GO" id="GO:0016787">
    <property type="term" value="F:hydrolase activity"/>
    <property type="evidence" value="ECO:0007669"/>
    <property type="project" value="UniProtKB-KW"/>
</dbReference>
<evidence type="ECO:0000256" key="3">
    <source>
        <dbReference type="RuleBase" id="RU361235"/>
    </source>
</evidence>
<accession>A0A1L7XT00</accession>
<dbReference type="InterPro" id="IPR029058">
    <property type="entry name" value="AB_hydrolase_fold"/>
</dbReference>
<dbReference type="PROSITE" id="PS00122">
    <property type="entry name" value="CARBOXYLESTERASE_B_1"/>
    <property type="match status" value="1"/>
</dbReference>
<protein>
    <recommendedName>
        <fullName evidence="3">Carboxylic ester hydrolase</fullName>
        <ecNumber evidence="3">3.1.1.-</ecNumber>
    </recommendedName>
</protein>
<dbReference type="InterPro" id="IPR019826">
    <property type="entry name" value="Carboxylesterase_B_AS"/>
</dbReference>